<protein>
    <recommendedName>
        <fullName evidence="14">ATP-dependent helicase Rep</fullName>
    </recommendedName>
    <alternativeName>
        <fullName evidence="15">RepP</fullName>
    </alternativeName>
</protein>
<dbReference type="InterPro" id="IPR000605">
    <property type="entry name" value="Helicase_SF3_ssDNA/RNA_vir"/>
</dbReference>
<evidence type="ECO:0000313" key="19">
    <source>
        <dbReference type="Proteomes" id="UP001321766"/>
    </source>
</evidence>
<reference evidence="18 19" key="1">
    <citation type="journal article" date="2023" name="Microbiol. Spectr.">
        <title>Symbiosis of Carpenter Bees with Uncharacterized Lactic Acid Bacteria Showing NAD Auxotrophy.</title>
        <authorList>
            <person name="Kawasaki S."/>
            <person name="Ozawa K."/>
            <person name="Mori T."/>
            <person name="Yamamoto A."/>
            <person name="Ito M."/>
            <person name="Ohkuma M."/>
            <person name="Sakamoto M."/>
            <person name="Matsutani M."/>
        </authorList>
    </citation>
    <scope>NUCLEOTIDE SEQUENCE [LARGE SCALE GENOMIC DNA]</scope>
    <source>
        <strain evidence="18 19">Kim37-2</strain>
    </source>
</reference>
<proteinExistence type="inferred from homology"/>
<keyword evidence="13" id="KW-0511">Multifunctional enzyme</keyword>
<name>A0ABN6S875_9BIFI</name>
<keyword evidence="10" id="KW-0378">Hydrolase</keyword>
<keyword evidence="9" id="KW-0255">Endonuclease</keyword>
<evidence type="ECO:0000256" key="11">
    <source>
        <dbReference type="ARBA" id="ARBA00023124"/>
    </source>
</evidence>
<keyword evidence="19" id="KW-1185">Reference proteome</keyword>
<evidence type="ECO:0000256" key="16">
    <source>
        <dbReference type="SAM" id="MobiDB-lite"/>
    </source>
</evidence>
<evidence type="ECO:0000256" key="7">
    <source>
        <dbReference type="ARBA" id="ARBA00022723"/>
    </source>
</evidence>
<keyword evidence="6" id="KW-0540">Nuclease</keyword>
<dbReference type="PROSITE" id="PS52020">
    <property type="entry name" value="CRESS_DNA_REP"/>
    <property type="match status" value="1"/>
</dbReference>
<accession>A0ABN6S875</accession>
<evidence type="ECO:0000256" key="6">
    <source>
        <dbReference type="ARBA" id="ARBA00022722"/>
    </source>
</evidence>
<dbReference type="SUPFAM" id="SSF52540">
    <property type="entry name" value="P-loop containing nucleoside triphosphate hydrolases"/>
    <property type="match status" value="1"/>
</dbReference>
<feature type="compositionally biased region" description="Polar residues" evidence="16">
    <location>
        <begin position="1"/>
        <end position="25"/>
    </location>
</feature>
<feature type="domain" description="CRESS-DNA virus Rep endonuclease" evidence="17">
    <location>
        <begin position="21"/>
        <end position="142"/>
    </location>
</feature>
<dbReference type="EMBL" id="AP026798">
    <property type="protein sequence ID" value="BDR52425.1"/>
    <property type="molecule type" value="Genomic_DNA"/>
</dbReference>
<evidence type="ECO:0000256" key="3">
    <source>
        <dbReference type="ARBA" id="ARBA00022679"/>
    </source>
</evidence>
<evidence type="ECO:0000256" key="14">
    <source>
        <dbReference type="ARBA" id="ARBA00030754"/>
    </source>
</evidence>
<keyword evidence="4" id="KW-0548">Nucleotidyltransferase</keyword>
<dbReference type="Pfam" id="PF00910">
    <property type="entry name" value="RNA_helicase"/>
    <property type="match status" value="1"/>
</dbReference>
<evidence type="ECO:0000256" key="13">
    <source>
        <dbReference type="ARBA" id="ARBA00023268"/>
    </source>
</evidence>
<feature type="region of interest" description="Disordered" evidence="16">
    <location>
        <begin position="379"/>
        <end position="400"/>
    </location>
</feature>
<evidence type="ECO:0000313" key="18">
    <source>
        <dbReference type="EMBL" id="BDR52425.1"/>
    </source>
</evidence>
<keyword evidence="7" id="KW-0479">Metal-binding</keyword>
<dbReference type="Proteomes" id="UP001321766">
    <property type="component" value="Chromosome"/>
</dbReference>
<dbReference type="InterPro" id="IPR049912">
    <property type="entry name" value="CRESS_DNA_REP"/>
</dbReference>
<dbReference type="Gene3D" id="3.40.1310.20">
    <property type="match status" value="1"/>
</dbReference>
<evidence type="ECO:0000256" key="2">
    <source>
        <dbReference type="ARBA" id="ARBA00008545"/>
    </source>
</evidence>
<evidence type="ECO:0000256" key="15">
    <source>
        <dbReference type="ARBA" id="ARBA00032243"/>
    </source>
</evidence>
<evidence type="ECO:0000256" key="4">
    <source>
        <dbReference type="ARBA" id="ARBA00022695"/>
    </source>
</evidence>
<evidence type="ECO:0000256" key="9">
    <source>
        <dbReference type="ARBA" id="ARBA00022759"/>
    </source>
</evidence>
<evidence type="ECO:0000256" key="1">
    <source>
        <dbReference type="ARBA" id="ARBA00001936"/>
    </source>
</evidence>
<sequence length="400" mass="45009">MTSSHSTTPATTEGKPSNPHSSQSRGWMLTIPEQPTKPDPDNPLGPRLPDGDPRTEQDLVTAFGNWPWCGQIEQGDETGYRHFQLWMETPSPKRFTTVKTRLAQAGMSDAHIEARWGTKAQAFAYVTKDNTRVKGPFMHGLSEADALSQPGARTDLAALQEAVDSGMNYRQILGDRELAAYAAHCTNWLHQIIEARRFALYGTTDREVEVHYLVGPSGCGKTSSLRAYYPSEDIYRVSEYVRDPFESYDGQKVLILDEFAGQLSLDILLNICDRYPLQLPARYANHIACFDTVWLVSNVKPNSLYTSDDIARRDALNRRIGPFITLETFFGYVESEHTNFLMIAANKGQTPTEAEAAWNTLHPYQGTQTRLAEHMRKLDPDYKPEPETDLTNLIDTDTTL</sequence>
<organism evidence="18 19">
    <name type="scientific">Bombiscardovia nodaiensis</name>
    <dbReference type="NCBI Taxonomy" id="2932181"/>
    <lineage>
        <taxon>Bacteria</taxon>
        <taxon>Bacillati</taxon>
        <taxon>Actinomycetota</taxon>
        <taxon>Actinomycetes</taxon>
        <taxon>Bifidobacteriales</taxon>
        <taxon>Bifidobacteriaceae</taxon>
        <taxon>Bombiscardovia</taxon>
    </lineage>
</organism>
<feature type="region of interest" description="Disordered" evidence="16">
    <location>
        <begin position="1"/>
        <end position="58"/>
    </location>
</feature>
<evidence type="ECO:0000256" key="12">
    <source>
        <dbReference type="ARBA" id="ARBA00023125"/>
    </source>
</evidence>
<dbReference type="InterPro" id="IPR027417">
    <property type="entry name" value="P-loop_NTPase"/>
</dbReference>
<comment type="cofactor">
    <cofactor evidence="1">
        <name>Mn(2+)</name>
        <dbReference type="ChEBI" id="CHEBI:29035"/>
    </cofactor>
</comment>
<evidence type="ECO:0000256" key="5">
    <source>
        <dbReference type="ARBA" id="ARBA00022705"/>
    </source>
</evidence>
<gene>
    <name evidence="18" type="ORF">KIM372_03320</name>
</gene>
<feature type="compositionally biased region" description="Low complexity" evidence="16">
    <location>
        <begin position="389"/>
        <end position="400"/>
    </location>
</feature>
<keyword evidence="8" id="KW-0547">Nucleotide-binding</keyword>
<evidence type="ECO:0000256" key="8">
    <source>
        <dbReference type="ARBA" id="ARBA00022741"/>
    </source>
</evidence>
<comment type="similarity">
    <text evidence="2">Belongs to the nanoviruses/circoviruses replication-associated protein family.</text>
</comment>
<keyword evidence="3" id="KW-0808">Transferase</keyword>
<keyword evidence="11" id="KW-0190">Covalent protein-DNA linkage</keyword>
<keyword evidence="12" id="KW-0238">DNA-binding</keyword>
<keyword evidence="5" id="KW-0235">DNA replication</keyword>
<evidence type="ECO:0000256" key="10">
    <source>
        <dbReference type="ARBA" id="ARBA00022801"/>
    </source>
</evidence>
<evidence type="ECO:0000259" key="17">
    <source>
        <dbReference type="PROSITE" id="PS52020"/>
    </source>
</evidence>